<dbReference type="Gene3D" id="3.40.50.720">
    <property type="entry name" value="NAD(P)-binding Rossmann-like Domain"/>
    <property type="match status" value="1"/>
</dbReference>
<sequence length="379" mass="41144">MSKRAHPSEHVSSQADNSSAPSSNKKVRRETDPEAASTLTQDDVALYDRQIRLWGMEAQTRMRNSSILVGGLTGLTNEVCKNLVLAGIGALTVADGAKVSVDDLGAQFFIAESDIGKNRAEASMERILNLNPRVKVAALAKDVGSMPEDFFAGFDFVVLSGADLATMIRIDNICRKHGIKFYAGVMAGFHGLFFCDLMLHSFVKEIKSGISKGDTPKISKVQRESHYVALEDALTKKWGPLSRKQTKNIAIPLFLAFIIVLKYQQQHGHLPTRKQDAEALPAFKNTYLESQSLEASVIKDDQLWTISAMLGRDLAPVCAIVGGILAQEIIKTMAQNDEPLNNFFVLDAMLSVGAVLPVSPPLPDANGSSSSKAVAMEIL</sequence>
<evidence type="ECO:0000313" key="4">
    <source>
        <dbReference type="Proteomes" id="UP000319731"/>
    </source>
</evidence>
<feature type="domain" description="THIF-type NAD/FAD binding fold" evidence="2">
    <location>
        <begin position="47"/>
        <end position="349"/>
    </location>
</feature>
<dbReference type="InterPro" id="IPR000594">
    <property type="entry name" value="ThiF_NAD_FAD-bd"/>
</dbReference>
<dbReference type="STRING" id="1806994.A0A507CCY1"/>
<evidence type="ECO:0000259" key="2">
    <source>
        <dbReference type="Pfam" id="PF00899"/>
    </source>
</evidence>
<keyword evidence="4" id="KW-1185">Reference proteome</keyword>
<dbReference type="Proteomes" id="UP000319731">
    <property type="component" value="Unassembled WGS sequence"/>
</dbReference>
<name>A0A507CCY1_9FUNG</name>
<dbReference type="GO" id="GO:0005737">
    <property type="term" value="C:cytoplasm"/>
    <property type="evidence" value="ECO:0007669"/>
    <property type="project" value="TreeGrafter"/>
</dbReference>
<accession>A0A507CCY1</accession>
<dbReference type="Pfam" id="PF00899">
    <property type="entry name" value="ThiF"/>
    <property type="match status" value="1"/>
</dbReference>
<organism evidence="3 4">
    <name type="scientific">Synchytrium microbalum</name>
    <dbReference type="NCBI Taxonomy" id="1806994"/>
    <lineage>
        <taxon>Eukaryota</taxon>
        <taxon>Fungi</taxon>
        <taxon>Fungi incertae sedis</taxon>
        <taxon>Chytridiomycota</taxon>
        <taxon>Chytridiomycota incertae sedis</taxon>
        <taxon>Chytridiomycetes</taxon>
        <taxon>Synchytriales</taxon>
        <taxon>Synchytriaceae</taxon>
        <taxon>Synchytrium</taxon>
    </lineage>
</organism>
<dbReference type="EMBL" id="QEAO01000002">
    <property type="protein sequence ID" value="TPX37472.1"/>
    <property type="molecule type" value="Genomic_DNA"/>
</dbReference>
<comment type="caution">
    <text evidence="3">The sequence shown here is derived from an EMBL/GenBank/DDBJ whole genome shotgun (WGS) entry which is preliminary data.</text>
</comment>
<feature type="compositionally biased region" description="Low complexity" evidence="1">
    <location>
        <begin position="12"/>
        <end position="24"/>
    </location>
</feature>
<proteinExistence type="predicted"/>
<reference evidence="3 4" key="1">
    <citation type="journal article" date="2019" name="Sci. Rep.">
        <title>Comparative genomics of chytrid fungi reveal insights into the obligate biotrophic and pathogenic lifestyle of Synchytrium endobioticum.</title>
        <authorList>
            <person name="van de Vossenberg B.T.L.H."/>
            <person name="Warris S."/>
            <person name="Nguyen H.D.T."/>
            <person name="van Gent-Pelzer M.P.E."/>
            <person name="Joly D.L."/>
            <person name="van de Geest H.C."/>
            <person name="Bonants P.J.M."/>
            <person name="Smith D.S."/>
            <person name="Levesque C.A."/>
            <person name="van der Lee T.A.J."/>
        </authorList>
    </citation>
    <scope>NUCLEOTIDE SEQUENCE [LARGE SCALE GENOMIC DNA]</scope>
    <source>
        <strain evidence="3 4">JEL517</strain>
    </source>
</reference>
<evidence type="ECO:0000256" key="1">
    <source>
        <dbReference type="SAM" id="MobiDB-lite"/>
    </source>
</evidence>
<dbReference type="GO" id="GO:0016925">
    <property type="term" value="P:protein sumoylation"/>
    <property type="evidence" value="ECO:0007669"/>
    <property type="project" value="TreeGrafter"/>
</dbReference>
<dbReference type="CDD" id="cd01492">
    <property type="entry name" value="Aos1_SUMO"/>
    <property type="match status" value="1"/>
</dbReference>
<evidence type="ECO:0000313" key="3">
    <source>
        <dbReference type="EMBL" id="TPX37472.1"/>
    </source>
</evidence>
<dbReference type="SUPFAM" id="SSF69572">
    <property type="entry name" value="Activating enzymes of the ubiquitin-like proteins"/>
    <property type="match status" value="1"/>
</dbReference>
<feature type="region of interest" description="Disordered" evidence="1">
    <location>
        <begin position="1"/>
        <end position="40"/>
    </location>
</feature>
<dbReference type="PANTHER" id="PTHR10953:SF162">
    <property type="entry name" value="SUMO-ACTIVATING ENZYME SUBUNIT 1"/>
    <property type="match status" value="1"/>
</dbReference>
<dbReference type="GeneID" id="42001793"/>
<dbReference type="GO" id="GO:0019948">
    <property type="term" value="F:SUMO activating enzyme activity"/>
    <property type="evidence" value="ECO:0007669"/>
    <property type="project" value="TreeGrafter"/>
</dbReference>
<protein>
    <recommendedName>
        <fullName evidence="2">THIF-type NAD/FAD binding fold domain-containing protein</fullName>
    </recommendedName>
</protein>
<gene>
    <name evidence="3" type="ORF">SmJEL517_g00567</name>
</gene>
<dbReference type="InterPro" id="IPR045886">
    <property type="entry name" value="ThiF/MoeB/HesA"/>
</dbReference>
<dbReference type="AlphaFoldDB" id="A0A507CCY1"/>
<dbReference type="GO" id="GO:0031510">
    <property type="term" value="C:SUMO activating enzyme complex"/>
    <property type="evidence" value="ECO:0007669"/>
    <property type="project" value="TreeGrafter"/>
</dbReference>
<dbReference type="InterPro" id="IPR035985">
    <property type="entry name" value="Ubiquitin-activating_enz"/>
</dbReference>
<dbReference type="OrthoDB" id="1708823at2759"/>
<dbReference type="PANTHER" id="PTHR10953">
    <property type="entry name" value="UBIQUITIN-ACTIVATING ENZYME E1"/>
    <property type="match status" value="1"/>
</dbReference>
<dbReference type="RefSeq" id="XP_031027383.1">
    <property type="nucleotide sequence ID" value="XM_031166496.1"/>
</dbReference>